<protein>
    <submittedName>
        <fullName evidence="1">25004_t:CDS:1</fullName>
    </submittedName>
</protein>
<feature type="non-terminal residue" evidence="1">
    <location>
        <position position="141"/>
    </location>
</feature>
<evidence type="ECO:0000313" key="2">
    <source>
        <dbReference type="Proteomes" id="UP000789901"/>
    </source>
</evidence>
<reference evidence="1 2" key="1">
    <citation type="submission" date="2021-06" db="EMBL/GenBank/DDBJ databases">
        <authorList>
            <person name="Kallberg Y."/>
            <person name="Tangrot J."/>
            <person name="Rosling A."/>
        </authorList>
    </citation>
    <scope>NUCLEOTIDE SEQUENCE [LARGE SCALE GENOMIC DNA]</scope>
    <source>
        <strain evidence="1 2">120-4 pot B 10/14</strain>
    </source>
</reference>
<comment type="caution">
    <text evidence="1">The sequence shown here is derived from an EMBL/GenBank/DDBJ whole genome shotgun (WGS) entry which is preliminary data.</text>
</comment>
<dbReference type="Proteomes" id="UP000789901">
    <property type="component" value="Unassembled WGS sequence"/>
</dbReference>
<dbReference type="EMBL" id="CAJVQB010021070">
    <property type="protein sequence ID" value="CAG8796098.1"/>
    <property type="molecule type" value="Genomic_DNA"/>
</dbReference>
<keyword evidence="2" id="KW-1185">Reference proteome</keyword>
<evidence type="ECO:0000313" key="1">
    <source>
        <dbReference type="EMBL" id="CAG8796098.1"/>
    </source>
</evidence>
<sequence length="141" mass="16734">MSLFNIETDFYNSLGNDFHYGLQDLQPQNPFNNQDLNMQEIASDARDQSYQNSYDFQNQQHIQELHDNNTQNNIVPYEEFINIMPLIDNEESVVSEIINGTNDKNSHEISHDENHIMNQDENYMMNQDEDHIIMNQDENYI</sequence>
<name>A0ABN7VS24_GIGMA</name>
<organism evidence="1 2">
    <name type="scientific">Gigaspora margarita</name>
    <dbReference type="NCBI Taxonomy" id="4874"/>
    <lineage>
        <taxon>Eukaryota</taxon>
        <taxon>Fungi</taxon>
        <taxon>Fungi incertae sedis</taxon>
        <taxon>Mucoromycota</taxon>
        <taxon>Glomeromycotina</taxon>
        <taxon>Glomeromycetes</taxon>
        <taxon>Diversisporales</taxon>
        <taxon>Gigasporaceae</taxon>
        <taxon>Gigaspora</taxon>
    </lineage>
</organism>
<accession>A0ABN7VS24</accession>
<gene>
    <name evidence="1" type="ORF">GMARGA_LOCUS22128</name>
</gene>
<proteinExistence type="predicted"/>